<evidence type="ECO:0000313" key="3">
    <source>
        <dbReference type="EMBL" id="NQV65476.1"/>
    </source>
</evidence>
<dbReference type="GO" id="GO:0043164">
    <property type="term" value="P:Gram-negative-bacterium-type cell wall biogenesis"/>
    <property type="evidence" value="ECO:0007669"/>
    <property type="project" value="TreeGrafter"/>
</dbReference>
<dbReference type="InterPro" id="IPR014729">
    <property type="entry name" value="Rossmann-like_a/b/a_fold"/>
</dbReference>
<dbReference type="GO" id="GO:0005886">
    <property type="term" value="C:plasma membrane"/>
    <property type="evidence" value="ECO:0007669"/>
    <property type="project" value="TreeGrafter"/>
</dbReference>
<evidence type="ECO:0000256" key="1">
    <source>
        <dbReference type="SAM" id="Phobius"/>
    </source>
</evidence>
<comment type="caution">
    <text evidence="3">The sequence shown here is derived from an EMBL/GenBank/DDBJ whole genome shotgun (WGS) entry which is preliminary data.</text>
</comment>
<dbReference type="PANTHER" id="PTHR30336:SF4">
    <property type="entry name" value="ENVELOPE BIOGENESIS FACTOR ELYC"/>
    <property type="match status" value="1"/>
</dbReference>
<keyword evidence="1" id="KW-0812">Transmembrane</keyword>
<dbReference type="CDD" id="cd06259">
    <property type="entry name" value="YdcF-like"/>
    <property type="match status" value="1"/>
</dbReference>
<feature type="domain" description="DUF218" evidence="2">
    <location>
        <begin position="83"/>
        <end position="249"/>
    </location>
</feature>
<organism evidence="3 4">
    <name type="scientific">SAR86 cluster bacterium</name>
    <dbReference type="NCBI Taxonomy" id="2030880"/>
    <lineage>
        <taxon>Bacteria</taxon>
        <taxon>Pseudomonadati</taxon>
        <taxon>Pseudomonadota</taxon>
        <taxon>Gammaproteobacteria</taxon>
        <taxon>SAR86 cluster</taxon>
    </lineage>
</organism>
<feature type="transmembrane region" description="Helical" evidence="1">
    <location>
        <begin position="12"/>
        <end position="37"/>
    </location>
</feature>
<evidence type="ECO:0000259" key="2">
    <source>
        <dbReference type="Pfam" id="PF02698"/>
    </source>
</evidence>
<dbReference type="Proteomes" id="UP000754644">
    <property type="component" value="Unassembled WGS sequence"/>
</dbReference>
<dbReference type="PANTHER" id="PTHR30336">
    <property type="entry name" value="INNER MEMBRANE PROTEIN, PROBABLE PERMEASE"/>
    <property type="match status" value="1"/>
</dbReference>
<keyword evidence="1" id="KW-0472">Membrane</keyword>
<evidence type="ECO:0000313" key="4">
    <source>
        <dbReference type="Proteomes" id="UP000754644"/>
    </source>
</evidence>
<keyword evidence="1" id="KW-1133">Transmembrane helix</keyword>
<dbReference type="Pfam" id="PF02698">
    <property type="entry name" value="DUF218"/>
    <property type="match status" value="1"/>
</dbReference>
<proteinExistence type="predicted"/>
<dbReference type="InterPro" id="IPR051599">
    <property type="entry name" value="Cell_Envelope_Assoc"/>
</dbReference>
<dbReference type="GO" id="GO:0000270">
    <property type="term" value="P:peptidoglycan metabolic process"/>
    <property type="evidence" value="ECO:0007669"/>
    <property type="project" value="TreeGrafter"/>
</dbReference>
<accession>A0A973AA76</accession>
<dbReference type="Gene3D" id="3.40.50.620">
    <property type="entry name" value="HUPs"/>
    <property type="match status" value="1"/>
</dbReference>
<reference evidence="3" key="1">
    <citation type="submission" date="2020-05" db="EMBL/GenBank/DDBJ databases">
        <title>Sulfur intermediates as new biogeochemical hubs in an aquatic model microbial ecosystem.</title>
        <authorList>
            <person name="Vigneron A."/>
        </authorList>
    </citation>
    <scope>NUCLEOTIDE SEQUENCE</scope>
    <source>
        <strain evidence="3">Bin.250</strain>
    </source>
</reference>
<sequence>MDNLFFWASKLIWLFISPGSWVVLSVIAAWLAFAVGWHRLGRRLVSGAALLVLVIGFLPVGEWLIAPLENRYTANPTLPERVDGIIVLSGTIDPYRSSLWQQTELGSAAERLLSFMDLAKRYPEARLVFSGGSGSMLDQAYSAAFEAKKLFSRLTDLNQRIEYERQSRNTFENVTHSQAMIAPLSHENWVVITSAFHMPRTMGIFCGQNWAVIPYPVDHYAEKGNLLRIDFDFINNLQILSIAVREWVGLVAYQVTGKTLRSCPA</sequence>
<gene>
    <name evidence="3" type="ORF">HQ497_08925</name>
</gene>
<dbReference type="AlphaFoldDB" id="A0A973AA76"/>
<name>A0A973AA76_9GAMM</name>
<protein>
    <submittedName>
        <fullName evidence="3">YdcF family protein</fullName>
    </submittedName>
</protein>
<dbReference type="EMBL" id="JABMOJ010000333">
    <property type="protein sequence ID" value="NQV65476.1"/>
    <property type="molecule type" value="Genomic_DNA"/>
</dbReference>
<dbReference type="InterPro" id="IPR003848">
    <property type="entry name" value="DUF218"/>
</dbReference>
<feature type="transmembrane region" description="Helical" evidence="1">
    <location>
        <begin position="44"/>
        <end position="66"/>
    </location>
</feature>